<sequence length="62" mass="6932">MASSSFSLLLLFSAAAFAMVAAIPPDANIDLPTNYRQLFEYDVRRIVQSDVDNIWHLATSRT</sequence>
<keyword evidence="1" id="KW-0732">Signal</keyword>
<feature type="signal peptide" evidence="1">
    <location>
        <begin position="1"/>
        <end position="22"/>
    </location>
</feature>
<name>A0AAQ3Q588_9LILI</name>
<feature type="chain" id="PRO_5042976336" evidence="1">
    <location>
        <begin position="23"/>
        <end position="62"/>
    </location>
</feature>
<gene>
    <name evidence="2" type="ORF">Cni_G05254</name>
</gene>
<dbReference type="Proteomes" id="UP001327560">
    <property type="component" value="Chromosome 2"/>
</dbReference>
<evidence type="ECO:0000256" key="1">
    <source>
        <dbReference type="SAM" id="SignalP"/>
    </source>
</evidence>
<organism evidence="2 3">
    <name type="scientific">Canna indica</name>
    <name type="common">Indian-shot</name>
    <dbReference type="NCBI Taxonomy" id="4628"/>
    <lineage>
        <taxon>Eukaryota</taxon>
        <taxon>Viridiplantae</taxon>
        <taxon>Streptophyta</taxon>
        <taxon>Embryophyta</taxon>
        <taxon>Tracheophyta</taxon>
        <taxon>Spermatophyta</taxon>
        <taxon>Magnoliopsida</taxon>
        <taxon>Liliopsida</taxon>
        <taxon>Zingiberales</taxon>
        <taxon>Cannaceae</taxon>
        <taxon>Canna</taxon>
    </lineage>
</organism>
<dbReference type="EMBL" id="CP136891">
    <property type="protein sequence ID" value="WOK96547.1"/>
    <property type="molecule type" value="Genomic_DNA"/>
</dbReference>
<accession>A0AAQ3Q588</accession>
<keyword evidence="3" id="KW-1185">Reference proteome</keyword>
<dbReference type="AlphaFoldDB" id="A0AAQ3Q588"/>
<evidence type="ECO:0000313" key="3">
    <source>
        <dbReference type="Proteomes" id="UP001327560"/>
    </source>
</evidence>
<protein>
    <submittedName>
        <fullName evidence="2">Uncharacterized protein</fullName>
    </submittedName>
</protein>
<evidence type="ECO:0000313" key="2">
    <source>
        <dbReference type="EMBL" id="WOK96547.1"/>
    </source>
</evidence>
<proteinExistence type="predicted"/>
<reference evidence="2 3" key="1">
    <citation type="submission" date="2023-10" db="EMBL/GenBank/DDBJ databases">
        <title>Chromosome-scale genome assembly provides insights into flower coloration mechanisms of Canna indica.</title>
        <authorList>
            <person name="Li C."/>
        </authorList>
    </citation>
    <scope>NUCLEOTIDE SEQUENCE [LARGE SCALE GENOMIC DNA]</scope>
    <source>
        <tissue evidence="2">Flower</tissue>
    </source>
</reference>